<keyword evidence="18" id="KW-1185">Reference proteome</keyword>
<dbReference type="OrthoDB" id="75923at2759"/>
<dbReference type="GO" id="GO:0005681">
    <property type="term" value="C:spliceosomal complex"/>
    <property type="evidence" value="ECO:0007669"/>
    <property type="project" value="UniProtKB-KW"/>
</dbReference>
<feature type="compositionally biased region" description="Basic and acidic residues" evidence="15">
    <location>
        <begin position="345"/>
        <end position="359"/>
    </location>
</feature>
<dbReference type="GO" id="GO:0008270">
    <property type="term" value="F:zinc ion binding"/>
    <property type="evidence" value="ECO:0007669"/>
    <property type="project" value="UniProtKB-KW"/>
</dbReference>
<evidence type="ECO:0000256" key="7">
    <source>
        <dbReference type="ARBA" id="ARBA00022771"/>
    </source>
</evidence>
<evidence type="ECO:0000256" key="4">
    <source>
        <dbReference type="ARBA" id="ARBA00022723"/>
    </source>
</evidence>
<evidence type="ECO:0000313" key="18">
    <source>
        <dbReference type="Proteomes" id="UP000886700"/>
    </source>
</evidence>
<feature type="compositionally biased region" description="Basic residues" evidence="15">
    <location>
        <begin position="382"/>
        <end position="403"/>
    </location>
</feature>
<sequence length="421" mass="49562">MATPETVFPQNLGHKRHRAAFRKEKRKRRRQNKARLRDLAAPREDDDDDVASADEELADRLQEMERQKLHEEWLQREEKAQEEFRAKKEKEEAARRQREAQESRAQLEREERQLREEQQRERRGGEGAVHQALGQADAWQNPEPPGELRLERPRASCPFYSKTGACRFGSRCSRKHDFPASSPTLLVKSMFTTFGMEQCQRDDYDSDASLEYSDEDTYQQFLDFYHDVLPEFRNVGTVVQFKVSCNLEPHLRGNVYVQYRSEEECQAALSLFNGRWYAGRQLQCEFCPVTRWKIAICGLYEMRKCPKGKHCNFLHVFRDPNNEFRDANRDAHLSPARTGCPGNSADRRARKDRHGEHSGKSRASRSSPHRSSKRDREPERKSPHRRKRSRKRETRSRERHSSRRGREEDSSPGRQSLSHRP</sequence>
<dbReference type="Proteomes" id="UP000886700">
    <property type="component" value="Unplaced"/>
</dbReference>
<dbReference type="FunFam" id="3.30.70.330:FF:000209">
    <property type="entry name" value="U2 small nuclear ribonucleoprotein auxiliary factor 35 kDa subunit-related protein 2"/>
    <property type="match status" value="1"/>
</dbReference>
<evidence type="ECO:0000259" key="16">
    <source>
        <dbReference type="PROSITE" id="PS50102"/>
    </source>
</evidence>
<dbReference type="GeneID" id="106021165"/>
<dbReference type="Pfam" id="PF00076">
    <property type="entry name" value="RRM_1"/>
    <property type="match status" value="1"/>
</dbReference>
<feature type="region of interest" description="Disordered" evidence="15">
    <location>
        <begin position="327"/>
        <end position="421"/>
    </location>
</feature>
<evidence type="ECO:0000256" key="3">
    <source>
        <dbReference type="ARBA" id="ARBA00022664"/>
    </source>
</evidence>
<feature type="compositionally biased region" description="Basic and acidic residues" evidence="15">
    <location>
        <begin position="78"/>
        <end position="125"/>
    </location>
</feature>
<evidence type="ECO:0000256" key="8">
    <source>
        <dbReference type="ARBA" id="ARBA00022833"/>
    </source>
</evidence>
<feature type="zinc finger region" description="C3H1-type" evidence="14">
    <location>
        <begin position="291"/>
        <end position="318"/>
    </location>
</feature>
<keyword evidence="3" id="KW-0507">mRNA processing</keyword>
<dbReference type="PANTHER" id="PTHR12620">
    <property type="entry name" value="U2 SNRNP AUXILIARY FACTOR, SMALL SUBUNIT"/>
    <property type="match status" value="1"/>
</dbReference>
<comment type="subcellular location">
    <subcellularLocation>
        <location evidence="1">Nucleus</location>
    </subcellularLocation>
</comment>
<feature type="region of interest" description="Disordered" evidence="15">
    <location>
        <begin position="1"/>
        <end position="54"/>
    </location>
</feature>
<keyword evidence="5" id="KW-0747">Spliceosome</keyword>
<dbReference type="SUPFAM" id="SSF54928">
    <property type="entry name" value="RNA-binding domain, RBD"/>
    <property type="match status" value="1"/>
</dbReference>
<evidence type="ECO:0000256" key="2">
    <source>
        <dbReference type="ARBA" id="ARBA00022553"/>
    </source>
</evidence>
<dbReference type="PROSITE" id="PS50102">
    <property type="entry name" value="RRM"/>
    <property type="match status" value="1"/>
</dbReference>
<dbReference type="RefSeq" id="XP_012969079.1">
    <property type="nucleotide sequence ID" value="XM_013113625.3"/>
</dbReference>
<dbReference type="InterPro" id="IPR000571">
    <property type="entry name" value="Znf_CCCH"/>
</dbReference>
<keyword evidence="10" id="KW-0508">mRNA splicing</keyword>
<dbReference type="InterPro" id="IPR009145">
    <property type="entry name" value="U2AF_small"/>
</dbReference>
<keyword evidence="6" id="KW-0677">Repeat</keyword>
<evidence type="ECO:0000313" key="19">
    <source>
        <dbReference type="RefSeq" id="XP_012969079.1"/>
    </source>
</evidence>
<evidence type="ECO:0000256" key="12">
    <source>
        <dbReference type="ARBA" id="ARBA00023274"/>
    </source>
</evidence>
<dbReference type="InterPro" id="IPR035979">
    <property type="entry name" value="RBD_domain_sf"/>
</dbReference>
<dbReference type="GO" id="GO:0003723">
    <property type="term" value="F:RNA binding"/>
    <property type="evidence" value="ECO:0007669"/>
    <property type="project" value="UniProtKB-UniRule"/>
</dbReference>
<dbReference type="PRINTS" id="PR01848">
    <property type="entry name" value="U2AUXFACTOR"/>
</dbReference>
<dbReference type="Pfam" id="PF00642">
    <property type="entry name" value="zf-CCCH"/>
    <property type="match status" value="1"/>
</dbReference>
<proteinExistence type="predicted"/>
<evidence type="ECO:0000256" key="10">
    <source>
        <dbReference type="ARBA" id="ARBA00023187"/>
    </source>
</evidence>
<evidence type="ECO:0000256" key="1">
    <source>
        <dbReference type="ARBA" id="ARBA00004123"/>
    </source>
</evidence>
<evidence type="ECO:0000256" key="11">
    <source>
        <dbReference type="ARBA" id="ARBA00023242"/>
    </source>
</evidence>
<evidence type="ECO:0000256" key="9">
    <source>
        <dbReference type="ARBA" id="ARBA00022884"/>
    </source>
</evidence>
<feature type="domain" description="RRM" evidence="16">
    <location>
        <begin position="183"/>
        <end position="289"/>
    </location>
</feature>
<keyword evidence="7 14" id="KW-0863">Zinc-finger</keyword>
<dbReference type="GO" id="GO:0000398">
    <property type="term" value="P:mRNA splicing, via spliceosome"/>
    <property type="evidence" value="ECO:0007669"/>
    <property type="project" value="InterPro"/>
</dbReference>
<feature type="domain" description="C3H1-type" evidence="17">
    <location>
        <begin position="291"/>
        <end position="318"/>
    </location>
</feature>
<dbReference type="CDD" id="cd12540">
    <property type="entry name" value="RRM_U2AFBPL"/>
    <property type="match status" value="1"/>
</dbReference>
<dbReference type="KEGG" id="maua:106021165"/>
<keyword evidence="11" id="KW-0539">Nucleus</keyword>
<feature type="zinc finger region" description="C3H1-type" evidence="14">
    <location>
        <begin position="151"/>
        <end position="179"/>
    </location>
</feature>
<keyword evidence="2" id="KW-0597">Phosphoprotein</keyword>
<keyword evidence="8 14" id="KW-0862">Zinc</keyword>
<dbReference type="PROSITE" id="PS50103">
    <property type="entry name" value="ZF_C3H1"/>
    <property type="match status" value="2"/>
</dbReference>
<feature type="compositionally biased region" description="Acidic residues" evidence="15">
    <location>
        <begin position="44"/>
        <end position="54"/>
    </location>
</feature>
<evidence type="ECO:0000256" key="14">
    <source>
        <dbReference type="PROSITE-ProRule" id="PRU00723"/>
    </source>
</evidence>
<dbReference type="InterPro" id="IPR000504">
    <property type="entry name" value="RRM_dom"/>
</dbReference>
<evidence type="ECO:0000256" key="15">
    <source>
        <dbReference type="SAM" id="MobiDB-lite"/>
    </source>
</evidence>
<accession>A0A1U8C0I1</accession>
<organism evidence="18 19">
    <name type="scientific">Mesocricetus auratus</name>
    <name type="common">Golden hamster</name>
    <dbReference type="NCBI Taxonomy" id="10036"/>
    <lineage>
        <taxon>Eukaryota</taxon>
        <taxon>Metazoa</taxon>
        <taxon>Chordata</taxon>
        <taxon>Craniata</taxon>
        <taxon>Vertebrata</taxon>
        <taxon>Euteleostomi</taxon>
        <taxon>Mammalia</taxon>
        <taxon>Eutheria</taxon>
        <taxon>Euarchontoglires</taxon>
        <taxon>Glires</taxon>
        <taxon>Rodentia</taxon>
        <taxon>Myomorpha</taxon>
        <taxon>Muroidea</taxon>
        <taxon>Cricetidae</taxon>
        <taxon>Cricetinae</taxon>
        <taxon>Mesocricetus</taxon>
    </lineage>
</organism>
<keyword evidence="4 14" id="KW-0479">Metal-binding</keyword>
<name>A0A1U8C0I1_MESAU</name>
<evidence type="ECO:0000256" key="6">
    <source>
        <dbReference type="ARBA" id="ARBA00022737"/>
    </source>
</evidence>
<evidence type="ECO:0000256" key="5">
    <source>
        <dbReference type="ARBA" id="ARBA00022728"/>
    </source>
</evidence>
<gene>
    <name evidence="19" type="primary">LOC106021165</name>
</gene>
<dbReference type="AlphaFoldDB" id="A0A1U8C0I1"/>
<feature type="compositionally biased region" description="Basic residues" evidence="15">
    <location>
        <begin position="13"/>
        <end position="34"/>
    </location>
</feature>
<keyword evidence="9 13" id="KW-0694">RNA-binding</keyword>
<reference evidence="19" key="1">
    <citation type="submission" date="2025-08" db="UniProtKB">
        <authorList>
            <consortium name="RefSeq"/>
        </authorList>
    </citation>
    <scope>IDENTIFICATION</scope>
    <source>
        <tissue evidence="19">Liver</tissue>
    </source>
</reference>
<dbReference type="GO" id="GO:0089701">
    <property type="term" value="C:U2AF complex"/>
    <property type="evidence" value="ECO:0007669"/>
    <property type="project" value="InterPro"/>
</dbReference>
<protein>
    <submittedName>
        <fullName evidence="19">U2 small nuclear ribonucleoprotein auxiliary factor 35 kDa subunit-related protein 1</fullName>
    </submittedName>
</protein>
<dbReference type="InterPro" id="IPR012677">
    <property type="entry name" value="Nucleotide-bd_a/b_plait_sf"/>
</dbReference>
<dbReference type="SMART" id="SM00361">
    <property type="entry name" value="RRM_1"/>
    <property type="match status" value="1"/>
</dbReference>
<feature type="domain" description="C3H1-type" evidence="17">
    <location>
        <begin position="151"/>
        <end position="179"/>
    </location>
</feature>
<dbReference type="InterPro" id="IPR003954">
    <property type="entry name" value="RRM_euk-type"/>
</dbReference>
<evidence type="ECO:0000256" key="13">
    <source>
        <dbReference type="PROSITE-ProRule" id="PRU00176"/>
    </source>
</evidence>
<dbReference type="Gene3D" id="3.30.70.330">
    <property type="match status" value="1"/>
</dbReference>
<dbReference type="SMART" id="SM00356">
    <property type="entry name" value="ZnF_C3H1"/>
    <property type="match status" value="2"/>
</dbReference>
<feature type="region of interest" description="Disordered" evidence="15">
    <location>
        <begin position="78"/>
        <end position="150"/>
    </location>
</feature>
<keyword evidence="12 19" id="KW-0687">Ribonucleoprotein</keyword>
<evidence type="ECO:0000259" key="17">
    <source>
        <dbReference type="PROSITE" id="PS50103"/>
    </source>
</evidence>
<feature type="compositionally biased region" description="Basic residues" evidence="15">
    <location>
        <begin position="360"/>
        <end position="373"/>
    </location>
</feature>